<evidence type="ECO:0000256" key="11">
    <source>
        <dbReference type="SAM" id="MobiDB-lite"/>
    </source>
</evidence>
<evidence type="ECO:0000256" key="6">
    <source>
        <dbReference type="ARBA" id="ARBA00023136"/>
    </source>
</evidence>
<dbReference type="GO" id="GO:0005886">
    <property type="term" value="C:plasma membrane"/>
    <property type="evidence" value="ECO:0007669"/>
    <property type="project" value="UniProtKB-SubCell"/>
</dbReference>
<comment type="similarity">
    <text evidence="8">Belongs to the FtsL family.</text>
</comment>
<accession>A0A3M6RQB7</accession>
<sequence length="125" mass="13900">MFVRLNLVLLLLVVGSALALVRVQYESRRLYSELDREVAQARQLETESETLQVAVRAQAAAARVEQFARTELKMTPAMPATTRYVREPVERSARLAEQQRQALLPQAQQREGAPAAQAARQGGGQ</sequence>
<keyword evidence="10" id="KW-0175">Coiled coil</keyword>
<feature type="region of interest" description="Disordered" evidence="11">
    <location>
        <begin position="102"/>
        <end position="125"/>
    </location>
</feature>
<dbReference type="GO" id="GO:0043093">
    <property type="term" value="P:FtsZ-dependent cytokinesis"/>
    <property type="evidence" value="ECO:0007669"/>
    <property type="project" value="UniProtKB-UniRule"/>
</dbReference>
<dbReference type="Pfam" id="PF04999">
    <property type="entry name" value="FtsL"/>
    <property type="match status" value="1"/>
</dbReference>
<keyword evidence="5 8" id="KW-1133">Transmembrane helix</keyword>
<keyword evidence="8" id="KW-0997">Cell inner membrane</keyword>
<evidence type="ECO:0000256" key="4">
    <source>
        <dbReference type="ARBA" id="ARBA00022692"/>
    </source>
</evidence>
<dbReference type="AlphaFoldDB" id="A0A3M6RQB7"/>
<evidence type="ECO:0000256" key="2">
    <source>
        <dbReference type="ARBA" id="ARBA00022475"/>
    </source>
</evidence>
<evidence type="ECO:0000256" key="9">
    <source>
        <dbReference type="NCBIfam" id="TIGR02209"/>
    </source>
</evidence>
<evidence type="ECO:0000256" key="7">
    <source>
        <dbReference type="ARBA" id="ARBA00023306"/>
    </source>
</evidence>
<evidence type="ECO:0000313" key="12">
    <source>
        <dbReference type="EMBL" id="RMX17469.1"/>
    </source>
</evidence>
<keyword evidence="3 8" id="KW-0132">Cell division</keyword>
<reference evidence="12 13" key="1">
    <citation type="submission" date="2018-10" db="EMBL/GenBank/DDBJ databases">
        <title>Comamonadaceae CDC group NO-1 genome sequencing and assembly.</title>
        <authorList>
            <person name="Bernier A.-M."/>
            <person name="Bernard K."/>
        </authorList>
    </citation>
    <scope>NUCLEOTIDE SEQUENCE [LARGE SCALE GENOMIC DNA]</scope>
    <source>
        <strain evidence="12 13">NML180582</strain>
    </source>
</reference>
<evidence type="ECO:0000313" key="13">
    <source>
        <dbReference type="Proteomes" id="UP000275180"/>
    </source>
</evidence>
<keyword evidence="2 8" id="KW-1003">Cell membrane</keyword>
<keyword evidence="6 8" id="KW-0472">Membrane</keyword>
<keyword evidence="7 8" id="KW-0131">Cell cycle</keyword>
<dbReference type="RefSeq" id="WP_122244290.1">
    <property type="nucleotide sequence ID" value="NZ_RDQJ01000004.1"/>
</dbReference>
<evidence type="ECO:0000256" key="10">
    <source>
        <dbReference type="SAM" id="Coils"/>
    </source>
</evidence>
<organism evidence="12 13">
    <name type="scientific">Vandammella animalimorsus</name>
    <dbReference type="NCBI Taxonomy" id="2029117"/>
    <lineage>
        <taxon>Bacteria</taxon>
        <taxon>Pseudomonadati</taxon>
        <taxon>Pseudomonadota</taxon>
        <taxon>Betaproteobacteria</taxon>
        <taxon>Burkholderiales</taxon>
        <taxon>Comamonadaceae</taxon>
        <taxon>Vandammella</taxon>
    </lineage>
</organism>
<keyword evidence="4 8" id="KW-0812">Transmembrane</keyword>
<dbReference type="EMBL" id="RDQJ01000004">
    <property type="protein sequence ID" value="RMX17469.1"/>
    <property type="molecule type" value="Genomic_DNA"/>
</dbReference>
<evidence type="ECO:0000256" key="3">
    <source>
        <dbReference type="ARBA" id="ARBA00022618"/>
    </source>
</evidence>
<feature type="coiled-coil region" evidence="10">
    <location>
        <begin position="27"/>
        <end position="54"/>
    </location>
</feature>
<dbReference type="Proteomes" id="UP000275180">
    <property type="component" value="Unassembled WGS sequence"/>
</dbReference>
<evidence type="ECO:0000256" key="1">
    <source>
        <dbReference type="ARBA" id="ARBA00004401"/>
    </source>
</evidence>
<dbReference type="NCBIfam" id="TIGR02209">
    <property type="entry name" value="ftsL_broad"/>
    <property type="match status" value="1"/>
</dbReference>
<comment type="function">
    <text evidence="8">Essential cell division protein. May link together the upstream cell division proteins, which are predominantly cytoplasmic, with the downstream cell division proteins, which are predominantly periplasmic.</text>
</comment>
<evidence type="ECO:0000256" key="8">
    <source>
        <dbReference type="HAMAP-Rule" id="MF_00910"/>
    </source>
</evidence>
<comment type="subunit">
    <text evidence="8">Part of a complex composed of FtsB, FtsL and FtsQ.</text>
</comment>
<dbReference type="HAMAP" id="MF_00910">
    <property type="entry name" value="FtsL"/>
    <property type="match status" value="1"/>
</dbReference>
<comment type="subcellular location">
    <subcellularLocation>
        <location evidence="8">Cell inner membrane</location>
        <topology evidence="8">Single-pass type II membrane protein</topology>
    </subcellularLocation>
    <subcellularLocation>
        <location evidence="1">Cell membrane</location>
        <topology evidence="1">Single-pass type II membrane protein</topology>
    </subcellularLocation>
    <text evidence="8">Localizes to the division septum where it forms a ring structure.</text>
</comment>
<name>A0A3M6RQB7_9BURK</name>
<evidence type="ECO:0000256" key="5">
    <source>
        <dbReference type="ARBA" id="ARBA00022989"/>
    </source>
</evidence>
<proteinExistence type="inferred from homology"/>
<dbReference type="InterPro" id="IPR011922">
    <property type="entry name" value="Cell_div_FtsL"/>
</dbReference>
<dbReference type="GO" id="GO:0032153">
    <property type="term" value="C:cell division site"/>
    <property type="evidence" value="ECO:0007669"/>
    <property type="project" value="UniProtKB-UniRule"/>
</dbReference>
<comment type="caution">
    <text evidence="12">The sequence shown here is derived from an EMBL/GenBank/DDBJ whole genome shotgun (WGS) entry which is preliminary data.</text>
</comment>
<protein>
    <recommendedName>
        <fullName evidence="8 9">Cell division protein FtsL</fullName>
    </recommendedName>
</protein>
<gene>
    <name evidence="8 12" type="primary">ftsL</name>
    <name evidence="12" type="ORF">EBQ34_03805</name>
</gene>